<proteinExistence type="predicted"/>
<name>A0A9D2RS36_9FIRM</name>
<sequence>MEQKAKRVGKFNVIDIIAVILIVAVVAFGAWKLLGSGDGGEAGESSMVKVTYVVRAEGVPVELYENCREHLPSPLMASGALVGGQIESVEKAPYYVLGPDGQWVEDPDHVTLYFTATTETPAGEVMTTQVGDQEVRIGKTDYILKSEYIEILGGTIVDVTWEEPAEG</sequence>
<keyword evidence="1" id="KW-0472">Membrane</keyword>
<keyword evidence="1" id="KW-1133">Transmembrane helix</keyword>
<dbReference type="Pfam" id="PF14221">
    <property type="entry name" value="DUF4330"/>
    <property type="match status" value="1"/>
</dbReference>
<evidence type="ECO:0000256" key="1">
    <source>
        <dbReference type="SAM" id="Phobius"/>
    </source>
</evidence>
<accession>A0A9D2RS36</accession>
<dbReference type="AlphaFoldDB" id="A0A9D2RS36"/>
<keyword evidence="1" id="KW-0812">Transmembrane</keyword>
<reference evidence="2" key="2">
    <citation type="submission" date="2021-04" db="EMBL/GenBank/DDBJ databases">
        <authorList>
            <person name="Gilroy R."/>
        </authorList>
    </citation>
    <scope>NUCLEOTIDE SEQUENCE</scope>
    <source>
        <strain evidence="2">ChiBcec18-1249</strain>
    </source>
</reference>
<reference evidence="2" key="1">
    <citation type="journal article" date="2021" name="PeerJ">
        <title>Extensive microbial diversity within the chicken gut microbiome revealed by metagenomics and culture.</title>
        <authorList>
            <person name="Gilroy R."/>
            <person name="Ravi A."/>
            <person name="Getino M."/>
            <person name="Pursley I."/>
            <person name="Horton D.L."/>
            <person name="Alikhan N.F."/>
            <person name="Baker D."/>
            <person name="Gharbi K."/>
            <person name="Hall N."/>
            <person name="Watson M."/>
            <person name="Adriaenssens E.M."/>
            <person name="Foster-Nyarko E."/>
            <person name="Jarju S."/>
            <person name="Secka A."/>
            <person name="Antonio M."/>
            <person name="Oren A."/>
            <person name="Chaudhuri R.R."/>
            <person name="La Ragione R."/>
            <person name="Hildebrand F."/>
            <person name="Pallen M.J."/>
        </authorList>
    </citation>
    <scope>NUCLEOTIDE SEQUENCE</scope>
    <source>
        <strain evidence="2">ChiBcec18-1249</strain>
    </source>
</reference>
<comment type="caution">
    <text evidence="2">The sequence shown here is derived from an EMBL/GenBank/DDBJ whole genome shotgun (WGS) entry which is preliminary data.</text>
</comment>
<protein>
    <submittedName>
        <fullName evidence="2">DUF4330 domain-containing protein</fullName>
    </submittedName>
</protein>
<evidence type="ECO:0000313" key="3">
    <source>
        <dbReference type="Proteomes" id="UP000823824"/>
    </source>
</evidence>
<gene>
    <name evidence="2" type="ORF">H9787_08015</name>
</gene>
<dbReference type="EMBL" id="DWZJ01000069">
    <property type="protein sequence ID" value="HJB13643.1"/>
    <property type="molecule type" value="Genomic_DNA"/>
</dbReference>
<feature type="transmembrane region" description="Helical" evidence="1">
    <location>
        <begin position="12"/>
        <end position="31"/>
    </location>
</feature>
<dbReference type="InterPro" id="IPR025480">
    <property type="entry name" value="DUF4330"/>
</dbReference>
<dbReference type="Proteomes" id="UP000823824">
    <property type="component" value="Unassembled WGS sequence"/>
</dbReference>
<evidence type="ECO:0000313" key="2">
    <source>
        <dbReference type="EMBL" id="HJB13643.1"/>
    </source>
</evidence>
<organism evidence="2 3">
    <name type="scientific">Candidatus Oscillibacter excrementigallinarum</name>
    <dbReference type="NCBI Taxonomy" id="2838716"/>
    <lineage>
        <taxon>Bacteria</taxon>
        <taxon>Bacillati</taxon>
        <taxon>Bacillota</taxon>
        <taxon>Clostridia</taxon>
        <taxon>Eubacteriales</taxon>
        <taxon>Oscillospiraceae</taxon>
        <taxon>Oscillibacter</taxon>
    </lineage>
</organism>